<feature type="transmembrane region" description="Helical" evidence="10">
    <location>
        <begin position="134"/>
        <end position="155"/>
    </location>
</feature>
<comment type="caution">
    <text evidence="11">The sequence shown here is derived from an EMBL/GenBank/DDBJ whole genome shotgun (WGS) entry which is preliminary data.</text>
</comment>
<evidence type="ECO:0000256" key="1">
    <source>
        <dbReference type="ARBA" id="ARBA00004429"/>
    </source>
</evidence>
<sequence>MHDTDLSRGEVGAQLLGQVAPLSLGLGLMLLFGLADSWFAGRMGEAQLAALALGSTVLYVMSAFSHGIGQATAVLAGHAYAGKDTERLRRVVGQALALGVLFAAGLALLTWVAAPALLGLLGGRDAALAEASRYLWAALPGLPLFYLLMTLYGTLNGLGQSRVFGRALLAGFAASLCLNGLASLGIGPLAPLGVTGLAVTGCLVQGALACWLLRAALRLPALRGWRGSDLRPTLAGCAELARLALPAGSTYLFVAAGGYILFAFVGRFGDTAMAGALLGFRIEQVFLVPLIALGYAVLGLVAQSHGAGRRARVAEALRVATRLGLWLALALSALLYLSAPWLAGGFSRDAGPAAVATDYLRIVCLGSFGYALMITAGQALQGTQRPAANFLGGAGRHLVLQPLLLSGAVSGAGAVLDDVWWSVALGCLITGAVMTWSAHRRLRPVAGLPVTDPRG</sequence>
<organism evidence="11 12">
    <name type="scientific">Paludibacterium paludis</name>
    <dbReference type="NCBI Taxonomy" id="1225769"/>
    <lineage>
        <taxon>Bacteria</taxon>
        <taxon>Pseudomonadati</taxon>
        <taxon>Pseudomonadota</taxon>
        <taxon>Betaproteobacteria</taxon>
        <taxon>Neisseriales</taxon>
        <taxon>Chromobacteriaceae</taxon>
        <taxon>Paludibacterium</taxon>
    </lineage>
</organism>
<evidence type="ECO:0000256" key="3">
    <source>
        <dbReference type="ARBA" id="ARBA00022449"/>
    </source>
</evidence>
<keyword evidence="7" id="KW-0406">Ion transport</keyword>
<name>A0A918P3L4_9NEIS</name>
<dbReference type="AlphaFoldDB" id="A0A918P3L4"/>
<evidence type="ECO:0000256" key="4">
    <source>
        <dbReference type="ARBA" id="ARBA00022475"/>
    </source>
</evidence>
<keyword evidence="6 10" id="KW-1133">Transmembrane helix</keyword>
<keyword evidence="2" id="KW-0813">Transport</keyword>
<reference evidence="11" key="2">
    <citation type="submission" date="2020-09" db="EMBL/GenBank/DDBJ databases">
        <authorList>
            <person name="Sun Q."/>
            <person name="Kim S."/>
        </authorList>
    </citation>
    <scope>NUCLEOTIDE SEQUENCE</scope>
    <source>
        <strain evidence="11">KCTC 32182</strain>
    </source>
</reference>
<dbReference type="Proteomes" id="UP000645257">
    <property type="component" value="Unassembled WGS sequence"/>
</dbReference>
<dbReference type="GO" id="GO:0015297">
    <property type="term" value="F:antiporter activity"/>
    <property type="evidence" value="ECO:0007669"/>
    <property type="project" value="UniProtKB-KW"/>
</dbReference>
<dbReference type="GO" id="GO:0006811">
    <property type="term" value="P:monoatomic ion transport"/>
    <property type="evidence" value="ECO:0007669"/>
    <property type="project" value="UniProtKB-KW"/>
</dbReference>
<evidence type="ECO:0000256" key="9">
    <source>
        <dbReference type="ARBA" id="ARBA00031636"/>
    </source>
</evidence>
<evidence type="ECO:0000256" key="7">
    <source>
        <dbReference type="ARBA" id="ARBA00023065"/>
    </source>
</evidence>
<keyword evidence="5 10" id="KW-0812">Transmembrane</keyword>
<dbReference type="PANTHER" id="PTHR43298">
    <property type="entry name" value="MULTIDRUG RESISTANCE PROTEIN NORM-RELATED"/>
    <property type="match status" value="1"/>
</dbReference>
<dbReference type="PIRSF" id="PIRSF006603">
    <property type="entry name" value="DinF"/>
    <property type="match status" value="1"/>
</dbReference>
<accession>A0A918P3L4</accession>
<dbReference type="GO" id="GO:0042910">
    <property type="term" value="F:xenobiotic transmembrane transporter activity"/>
    <property type="evidence" value="ECO:0007669"/>
    <property type="project" value="InterPro"/>
</dbReference>
<dbReference type="EMBL" id="BMYX01000012">
    <property type="protein sequence ID" value="GGY18473.1"/>
    <property type="molecule type" value="Genomic_DNA"/>
</dbReference>
<keyword evidence="8 10" id="KW-0472">Membrane</keyword>
<dbReference type="GO" id="GO:0005886">
    <property type="term" value="C:plasma membrane"/>
    <property type="evidence" value="ECO:0007669"/>
    <property type="project" value="UniProtKB-SubCell"/>
</dbReference>
<comment type="subcellular location">
    <subcellularLocation>
        <location evidence="1">Cell inner membrane</location>
        <topology evidence="1">Multi-pass membrane protein</topology>
    </subcellularLocation>
</comment>
<proteinExistence type="predicted"/>
<dbReference type="InterPro" id="IPR002528">
    <property type="entry name" value="MATE_fam"/>
</dbReference>
<protein>
    <recommendedName>
        <fullName evidence="9">Multidrug-efflux transporter</fullName>
    </recommendedName>
</protein>
<gene>
    <name evidence="11" type="ORF">GCM10011289_22470</name>
</gene>
<evidence type="ECO:0000256" key="8">
    <source>
        <dbReference type="ARBA" id="ARBA00023136"/>
    </source>
</evidence>
<dbReference type="PANTHER" id="PTHR43298:SF2">
    <property type="entry name" value="FMN_FAD EXPORTER YEEO-RELATED"/>
    <property type="match status" value="1"/>
</dbReference>
<feature type="transmembrane region" description="Helical" evidence="10">
    <location>
        <begin position="192"/>
        <end position="213"/>
    </location>
</feature>
<dbReference type="InterPro" id="IPR048279">
    <property type="entry name" value="MdtK-like"/>
</dbReference>
<feature type="transmembrane region" description="Helical" evidence="10">
    <location>
        <begin position="359"/>
        <end position="377"/>
    </location>
</feature>
<keyword evidence="3" id="KW-0050">Antiport</keyword>
<evidence type="ECO:0000256" key="5">
    <source>
        <dbReference type="ARBA" id="ARBA00022692"/>
    </source>
</evidence>
<evidence type="ECO:0000256" key="6">
    <source>
        <dbReference type="ARBA" id="ARBA00022989"/>
    </source>
</evidence>
<evidence type="ECO:0000313" key="12">
    <source>
        <dbReference type="Proteomes" id="UP000645257"/>
    </source>
</evidence>
<evidence type="ECO:0000256" key="10">
    <source>
        <dbReference type="SAM" id="Phobius"/>
    </source>
</evidence>
<feature type="transmembrane region" description="Helical" evidence="10">
    <location>
        <begin position="285"/>
        <end position="302"/>
    </location>
</feature>
<dbReference type="RefSeq" id="WP_189534318.1">
    <property type="nucleotide sequence ID" value="NZ_BMYX01000012.1"/>
</dbReference>
<reference evidence="11" key="1">
    <citation type="journal article" date="2014" name="Int. J. Syst. Evol. Microbiol.">
        <title>Complete genome sequence of Corynebacterium casei LMG S-19264T (=DSM 44701T), isolated from a smear-ripened cheese.</title>
        <authorList>
            <consortium name="US DOE Joint Genome Institute (JGI-PGF)"/>
            <person name="Walter F."/>
            <person name="Albersmeier A."/>
            <person name="Kalinowski J."/>
            <person name="Ruckert C."/>
        </authorList>
    </citation>
    <scope>NUCLEOTIDE SEQUENCE</scope>
    <source>
        <strain evidence="11">KCTC 32182</strain>
    </source>
</reference>
<feature type="transmembrane region" description="Helical" evidence="10">
    <location>
        <begin position="243"/>
        <end position="265"/>
    </location>
</feature>
<feature type="transmembrane region" description="Helical" evidence="10">
    <location>
        <begin position="15"/>
        <end position="35"/>
    </location>
</feature>
<evidence type="ECO:0000313" key="11">
    <source>
        <dbReference type="EMBL" id="GGY18473.1"/>
    </source>
</evidence>
<evidence type="ECO:0000256" key="2">
    <source>
        <dbReference type="ARBA" id="ARBA00022448"/>
    </source>
</evidence>
<dbReference type="Pfam" id="PF01554">
    <property type="entry name" value="MatE"/>
    <property type="match status" value="2"/>
</dbReference>
<dbReference type="InterPro" id="IPR050222">
    <property type="entry name" value="MATE_MdtK"/>
</dbReference>
<feature type="transmembrane region" description="Helical" evidence="10">
    <location>
        <begin position="398"/>
        <end position="414"/>
    </location>
</feature>
<keyword evidence="4" id="KW-1003">Cell membrane</keyword>
<feature type="transmembrane region" description="Helical" evidence="10">
    <location>
        <begin position="323"/>
        <end position="339"/>
    </location>
</feature>
<feature type="transmembrane region" description="Helical" evidence="10">
    <location>
        <begin position="420"/>
        <end position="438"/>
    </location>
</feature>
<feature type="transmembrane region" description="Helical" evidence="10">
    <location>
        <begin position="167"/>
        <end position="186"/>
    </location>
</feature>
<keyword evidence="12" id="KW-1185">Reference proteome</keyword>
<feature type="transmembrane region" description="Helical" evidence="10">
    <location>
        <begin position="95"/>
        <end position="114"/>
    </location>
</feature>